<accession>A0ABS7ALD4</accession>
<dbReference type="Proteomes" id="UP001519921">
    <property type="component" value="Unassembled WGS sequence"/>
</dbReference>
<sequence length="62" mass="7056">MAEIKIDGEVYREMKIKNLIVDGKEQNGFVISADQLKGKNQIQVTIETEPNIETPEPIKENK</sequence>
<evidence type="ECO:0000313" key="2">
    <source>
        <dbReference type="Proteomes" id="UP001519921"/>
    </source>
</evidence>
<comment type="caution">
    <text evidence="1">The sequence shown here is derived from an EMBL/GenBank/DDBJ whole genome shotgun (WGS) entry which is preliminary data.</text>
</comment>
<evidence type="ECO:0008006" key="3">
    <source>
        <dbReference type="Google" id="ProtNLM"/>
    </source>
</evidence>
<protein>
    <recommendedName>
        <fullName evidence="3">Phage protein</fullName>
    </recommendedName>
</protein>
<keyword evidence="2" id="KW-1185">Reference proteome</keyword>
<gene>
    <name evidence="1" type="ORF">KYD98_05175</name>
</gene>
<organism evidence="1 2">
    <name type="scientific">Clostridium weizhouense</name>
    <dbReference type="NCBI Taxonomy" id="2859781"/>
    <lineage>
        <taxon>Bacteria</taxon>
        <taxon>Bacillati</taxon>
        <taxon>Bacillota</taxon>
        <taxon>Clostridia</taxon>
        <taxon>Eubacteriales</taxon>
        <taxon>Clostridiaceae</taxon>
        <taxon>Clostridium</taxon>
    </lineage>
</organism>
<proteinExistence type="predicted"/>
<evidence type="ECO:0000313" key="1">
    <source>
        <dbReference type="EMBL" id="MBW6409475.1"/>
    </source>
</evidence>
<dbReference type="RefSeq" id="WP_219778534.1">
    <property type="nucleotide sequence ID" value="NZ_JAHXPT010000003.1"/>
</dbReference>
<name>A0ABS7ALD4_9CLOT</name>
<dbReference type="EMBL" id="JAHXPT010000003">
    <property type="protein sequence ID" value="MBW6409475.1"/>
    <property type="molecule type" value="Genomic_DNA"/>
</dbReference>
<reference evidence="1 2" key="1">
    <citation type="submission" date="2021-07" db="EMBL/GenBank/DDBJ databases">
        <title>Clostridium weizhouense sp. nov., an anaerobic bacterium isolated from activated sludge of Petroleum wastewater.</title>
        <authorList>
            <person name="Li Q."/>
        </authorList>
    </citation>
    <scope>NUCLEOTIDE SEQUENCE [LARGE SCALE GENOMIC DNA]</scope>
    <source>
        <strain evidence="1 2">YB-6</strain>
    </source>
</reference>